<dbReference type="OrthoDB" id="10255539at2759"/>
<evidence type="ECO:0000313" key="1">
    <source>
        <dbReference type="EMBL" id="RIA88712.1"/>
    </source>
</evidence>
<dbReference type="Proteomes" id="UP000265703">
    <property type="component" value="Unassembled WGS sequence"/>
</dbReference>
<name>A0A397SSL7_9GLOM</name>
<proteinExistence type="predicted"/>
<protein>
    <submittedName>
        <fullName evidence="1">Uncharacterized protein</fullName>
    </submittedName>
</protein>
<reference evidence="1 2" key="1">
    <citation type="submission" date="2018-06" db="EMBL/GenBank/DDBJ databases">
        <title>Comparative genomics reveals the genomic features of Rhizophagus irregularis, R. cerebriforme, R. diaphanum and Gigaspora rosea, and their symbiotic lifestyle signature.</title>
        <authorList>
            <person name="Morin E."/>
            <person name="San Clemente H."/>
            <person name="Chen E.C.H."/>
            <person name="De La Providencia I."/>
            <person name="Hainaut M."/>
            <person name="Kuo A."/>
            <person name="Kohler A."/>
            <person name="Murat C."/>
            <person name="Tang N."/>
            <person name="Roy S."/>
            <person name="Loubradou J."/>
            <person name="Henrissat B."/>
            <person name="Grigoriev I.V."/>
            <person name="Corradi N."/>
            <person name="Roux C."/>
            <person name="Martin F.M."/>
        </authorList>
    </citation>
    <scope>NUCLEOTIDE SEQUENCE [LARGE SCALE GENOMIC DNA]</scope>
    <source>
        <strain evidence="1 2">DAOM 227022</strain>
    </source>
</reference>
<accession>A0A397SSL7</accession>
<comment type="caution">
    <text evidence="1">The sequence shown here is derived from an EMBL/GenBank/DDBJ whole genome shotgun (WGS) entry which is preliminary data.</text>
</comment>
<organism evidence="1 2">
    <name type="scientific">Glomus cerebriforme</name>
    <dbReference type="NCBI Taxonomy" id="658196"/>
    <lineage>
        <taxon>Eukaryota</taxon>
        <taxon>Fungi</taxon>
        <taxon>Fungi incertae sedis</taxon>
        <taxon>Mucoromycota</taxon>
        <taxon>Glomeromycotina</taxon>
        <taxon>Glomeromycetes</taxon>
        <taxon>Glomerales</taxon>
        <taxon>Glomeraceae</taxon>
        <taxon>Glomus</taxon>
    </lineage>
</organism>
<dbReference type="AlphaFoldDB" id="A0A397SSL7"/>
<sequence length="50" mass="5611">MRYSYTLNGEVCDASKEIETLEGGIMELDNLNATIKNTQKTADESRLESK</sequence>
<dbReference type="EMBL" id="QKYT01000251">
    <property type="protein sequence ID" value="RIA88712.1"/>
    <property type="molecule type" value="Genomic_DNA"/>
</dbReference>
<evidence type="ECO:0000313" key="2">
    <source>
        <dbReference type="Proteomes" id="UP000265703"/>
    </source>
</evidence>
<keyword evidence="2" id="KW-1185">Reference proteome</keyword>
<gene>
    <name evidence="1" type="ORF">C1645_825941</name>
</gene>